<feature type="domain" description="Xrn1 helical" evidence="6">
    <location>
        <begin position="354"/>
        <end position="520"/>
    </location>
</feature>
<protein>
    <submittedName>
        <fullName evidence="8">XRN 5'-3' exonuclease N-terminus family protein</fullName>
    </submittedName>
</protein>
<dbReference type="GO" id="GO:0000956">
    <property type="term" value="P:nuclear-transcribed mRNA catabolic process"/>
    <property type="evidence" value="ECO:0000318"/>
    <property type="project" value="GO_Central"/>
</dbReference>
<gene>
    <name evidence="8" type="ORF">TVAG_318900</name>
</gene>
<dbReference type="InterPro" id="IPR027073">
    <property type="entry name" value="5_3_exoribonuclease"/>
</dbReference>
<dbReference type="PANTHER" id="PTHR12341">
    <property type="entry name" value="5'-&gt;3' EXORIBONUCLEASE"/>
    <property type="match status" value="1"/>
</dbReference>
<dbReference type="VEuPathDB" id="TrichDB:TVAG_318900"/>
<accession>A2EP68</accession>
<dbReference type="Proteomes" id="UP000001542">
    <property type="component" value="Unassembled WGS sequence"/>
</dbReference>
<dbReference type="InterPro" id="IPR047007">
    <property type="entry name" value="XRN1_D1_sf"/>
</dbReference>
<dbReference type="GO" id="GO:0003723">
    <property type="term" value="F:RNA binding"/>
    <property type="evidence" value="ECO:0000318"/>
    <property type="project" value="GO_Central"/>
</dbReference>
<dbReference type="SMR" id="A2EP68"/>
<dbReference type="OrthoDB" id="372487at2759"/>
<evidence type="ECO:0000313" key="8">
    <source>
        <dbReference type="EMBL" id="EAY05535.1"/>
    </source>
</evidence>
<dbReference type="EMBL" id="DS113446">
    <property type="protein sequence ID" value="EAY05535.1"/>
    <property type="molecule type" value="Genomic_DNA"/>
</dbReference>
<reference evidence="8" key="1">
    <citation type="submission" date="2006-10" db="EMBL/GenBank/DDBJ databases">
        <authorList>
            <person name="Amadeo P."/>
            <person name="Zhao Q."/>
            <person name="Wortman J."/>
            <person name="Fraser-Liggett C."/>
            <person name="Carlton J."/>
        </authorList>
    </citation>
    <scope>NUCLEOTIDE SEQUENCE</scope>
    <source>
        <strain evidence="8">G3</strain>
    </source>
</reference>
<dbReference type="Gene3D" id="2.170.260.40">
    <property type="match status" value="1"/>
</dbReference>
<feature type="domain" description="Xrn1 N-terminal" evidence="5">
    <location>
        <begin position="1"/>
        <end position="106"/>
    </location>
</feature>
<keyword evidence="3 8" id="KW-0269">Exonuclease</keyword>
<feature type="domain" description="Xrn1 helical" evidence="6">
    <location>
        <begin position="257"/>
        <end position="353"/>
    </location>
</feature>
<dbReference type="InParanoid" id="A2EP68"/>
<evidence type="ECO:0000259" key="5">
    <source>
        <dbReference type="Pfam" id="PF03159"/>
    </source>
</evidence>
<dbReference type="InterPro" id="IPR004859">
    <property type="entry name" value="Xrn1_N"/>
</dbReference>
<evidence type="ECO:0000313" key="9">
    <source>
        <dbReference type="Proteomes" id="UP000001542"/>
    </source>
</evidence>
<dbReference type="Pfam" id="PF17846">
    <property type="entry name" value="XRN_M"/>
    <property type="match status" value="2"/>
</dbReference>
<dbReference type="eggNOG" id="KOG2045">
    <property type="taxonomic scope" value="Eukaryota"/>
</dbReference>
<dbReference type="AlphaFoldDB" id="A2EP68"/>
<name>A2EP68_TRIV3</name>
<feature type="domain" description="Xrn1 N-terminal" evidence="5">
    <location>
        <begin position="109"/>
        <end position="209"/>
    </location>
</feature>
<dbReference type="GO" id="GO:0005634">
    <property type="term" value="C:nucleus"/>
    <property type="evidence" value="ECO:0000318"/>
    <property type="project" value="GO_Central"/>
</dbReference>
<dbReference type="GO" id="GO:0004534">
    <property type="term" value="F:5'-3' RNA exonuclease activity"/>
    <property type="evidence" value="ECO:0000318"/>
    <property type="project" value="GO_Central"/>
</dbReference>
<evidence type="ECO:0000259" key="6">
    <source>
        <dbReference type="Pfam" id="PF17846"/>
    </source>
</evidence>
<proteinExistence type="inferred from homology"/>
<evidence type="ECO:0000256" key="3">
    <source>
        <dbReference type="ARBA" id="ARBA00022839"/>
    </source>
</evidence>
<dbReference type="RefSeq" id="XP_001317758.1">
    <property type="nucleotide sequence ID" value="XM_001317723.1"/>
</dbReference>
<dbReference type="Gene3D" id="1.25.40.1050">
    <property type="match status" value="1"/>
</dbReference>
<dbReference type="Gene3D" id="3.40.50.12390">
    <property type="match status" value="2"/>
</dbReference>
<dbReference type="PANTHER" id="PTHR12341:SF7">
    <property type="entry name" value="5'-3' EXORIBONUCLEASE 1"/>
    <property type="match status" value="1"/>
</dbReference>
<comment type="similarity">
    <text evidence="4">Belongs to the 5'-3' exonuclease family.</text>
</comment>
<dbReference type="Pfam" id="PF18129">
    <property type="entry name" value="SH3_12"/>
    <property type="match status" value="1"/>
</dbReference>
<dbReference type="STRING" id="5722.A2EP68"/>
<evidence type="ECO:0000256" key="4">
    <source>
        <dbReference type="ARBA" id="ARBA00038299"/>
    </source>
</evidence>
<keyword evidence="1" id="KW-0540">Nuclease</keyword>
<dbReference type="CDD" id="cd18673">
    <property type="entry name" value="PIN_XRN1-2-like"/>
    <property type="match status" value="1"/>
</dbReference>
<dbReference type="InterPro" id="IPR047008">
    <property type="entry name" value="XRN1_SH3_sf"/>
</dbReference>
<dbReference type="InterPro" id="IPR041412">
    <property type="entry name" value="Xrn1_helical"/>
</dbReference>
<dbReference type="VEuPathDB" id="TrichDB:TVAGG3_0178280"/>
<evidence type="ECO:0000259" key="7">
    <source>
        <dbReference type="Pfam" id="PF18129"/>
    </source>
</evidence>
<sequence>MGVPGFYRWVTQRYPLVRRRMNDPARPKIDYFYIDFNCIIYNALRSISMSSGGTILQLFNEVCRYLDVLVQVIKPQIVLFISVDGPAPFAKCTQQRSRRFVAARDSVGAAFNTTAISVGTTFMEDLHQHLLEYFKRKVNSDRAWSTPQLIYSSHRTPGEGEHKFFNYIREIRKTADYDPNSTHCIYSPDADLIFLALQSKEKYIYIMREWDAWVGPNENVGNGKLAKLKTGADDFELLHLPILKEYLSYDFPGIPLSNLVDDFAGFSFLIGNDFIPHFPDVIIQHGDFDQVVIAYQKSLLETKQYLIVDGKFNKPALQIFLRSVVHQLKNKSKKQEKAEQDKQMQNYLKTARTYISEKYPEETKRDPEFEKKLSFSVLDSFDWVLEYYTEGCPSWTWCFQYFYAPPLIIVSEYVLEHSSHFELSRPPLPFEQLLCILPPQSANLLPSALSSLMFSPSPISSYYPTSFSIDLNGRAVEHEGVVLIPFVDVEKVRELVSSNLSKLGPNETERNTIIPSYIISSEGEVPFDVTFPRPKSTKSYCIPPGLPLFSNPPMPMSIIRTVVPVNIFQRPSQGESLLISVDCSRYEEFPPMGLSDFEDPGEVLGKVVLVNWPFLRPCLVCQVGDCAGALSISKDGSICAIPSLSTEFCNMIYKYKKDYALDVKQCKVILGVRLLCISNSGETRFTFANEITYVPFELCVPVSKTNTLERFFTTQNIESLREGMKVVVTCGEYSGNVGVIQQIKGDGVDVKIFKRIYPTSMKQEFEGSRDNWVSYDSVLQEFGVDPSLFHAALSSLPVSREKDLNVALTLFYDDKFLEGFVNYSGKTLQLSKEAKFIIAEYFKRSGKLLDFLRNYDDSRELKFVDKTDLFDGSPSEVDRKTRELVQWIREVSKTSKFYLVDNKYMTIEQSTLESLERLLIGSRIEDEEICEVTIPISSILSRGMQKSENQSAAISNRVICISECGSTPFGTFGSIVGLDRKKREAFVLSDEVLEFGTNMRKRLTTLRGFVEKIDDLWIIQ</sequence>
<dbReference type="Gene3D" id="2.30.30.750">
    <property type="match status" value="1"/>
</dbReference>
<reference evidence="8" key="2">
    <citation type="journal article" date="2007" name="Science">
        <title>Draft genome sequence of the sexually transmitted pathogen Trichomonas vaginalis.</title>
        <authorList>
            <person name="Carlton J.M."/>
            <person name="Hirt R.P."/>
            <person name="Silva J.C."/>
            <person name="Delcher A.L."/>
            <person name="Schatz M."/>
            <person name="Zhao Q."/>
            <person name="Wortman J.R."/>
            <person name="Bidwell S.L."/>
            <person name="Alsmark U.C.M."/>
            <person name="Besteiro S."/>
            <person name="Sicheritz-Ponten T."/>
            <person name="Noel C.J."/>
            <person name="Dacks J.B."/>
            <person name="Foster P.G."/>
            <person name="Simillion C."/>
            <person name="Van de Peer Y."/>
            <person name="Miranda-Saavedra D."/>
            <person name="Barton G.J."/>
            <person name="Westrop G.D."/>
            <person name="Mueller S."/>
            <person name="Dessi D."/>
            <person name="Fiori P.L."/>
            <person name="Ren Q."/>
            <person name="Paulsen I."/>
            <person name="Zhang H."/>
            <person name="Bastida-Corcuera F.D."/>
            <person name="Simoes-Barbosa A."/>
            <person name="Brown M.T."/>
            <person name="Hayes R.D."/>
            <person name="Mukherjee M."/>
            <person name="Okumura C.Y."/>
            <person name="Schneider R."/>
            <person name="Smith A.J."/>
            <person name="Vanacova S."/>
            <person name="Villalvazo M."/>
            <person name="Haas B.J."/>
            <person name="Pertea M."/>
            <person name="Feldblyum T.V."/>
            <person name="Utterback T.R."/>
            <person name="Shu C.L."/>
            <person name="Osoegawa K."/>
            <person name="de Jong P.J."/>
            <person name="Hrdy I."/>
            <person name="Horvathova L."/>
            <person name="Zubacova Z."/>
            <person name="Dolezal P."/>
            <person name="Malik S.B."/>
            <person name="Logsdon J.M. Jr."/>
            <person name="Henze K."/>
            <person name="Gupta A."/>
            <person name="Wang C.C."/>
            <person name="Dunne R.L."/>
            <person name="Upcroft J.A."/>
            <person name="Upcroft P."/>
            <person name="White O."/>
            <person name="Salzberg S.L."/>
            <person name="Tang P."/>
            <person name="Chiu C.-H."/>
            <person name="Lee Y.-S."/>
            <person name="Embley T.M."/>
            <person name="Coombs G.H."/>
            <person name="Mottram J.C."/>
            <person name="Tachezy J."/>
            <person name="Fraser-Liggett C.M."/>
            <person name="Johnson P.J."/>
        </authorList>
    </citation>
    <scope>NUCLEOTIDE SEQUENCE [LARGE SCALE GENOMIC DNA]</scope>
    <source>
        <strain evidence="8">G3</strain>
    </source>
</reference>
<keyword evidence="2" id="KW-0378">Hydrolase</keyword>
<evidence type="ECO:0000256" key="2">
    <source>
        <dbReference type="ARBA" id="ARBA00022801"/>
    </source>
</evidence>
<keyword evidence="9" id="KW-1185">Reference proteome</keyword>
<dbReference type="InterPro" id="IPR041385">
    <property type="entry name" value="SH3_12"/>
</dbReference>
<dbReference type="KEGG" id="tva:4763393"/>
<dbReference type="Pfam" id="PF03159">
    <property type="entry name" value="XRN_N"/>
    <property type="match status" value="2"/>
</dbReference>
<evidence type="ECO:0000256" key="1">
    <source>
        <dbReference type="ARBA" id="ARBA00022722"/>
    </source>
</evidence>
<organism evidence="8 9">
    <name type="scientific">Trichomonas vaginalis (strain ATCC PRA-98 / G3)</name>
    <dbReference type="NCBI Taxonomy" id="412133"/>
    <lineage>
        <taxon>Eukaryota</taxon>
        <taxon>Metamonada</taxon>
        <taxon>Parabasalia</taxon>
        <taxon>Trichomonadida</taxon>
        <taxon>Trichomonadidae</taxon>
        <taxon>Trichomonas</taxon>
    </lineage>
</organism>
<feature type="domain" description="5'-3' exoribonuclease 1 SH3-like" evidence="7">
    <location>
        <begin position="951"/>
        <end position="1016"/>
    </location>
</feature>